<proteinExistence type="predicted"/>
<organism evidence="3">
    <name type="scientific">Timema douglasi</name>
    <name type="common">Walking stick</name>
    <dbReference type="NCBI Taxonomy" id="61478"/>
    <lineage>
        <taxon>Eukaryota</taxon>
        <taxon>Metazoa</taxon>
        <taxon>Ecdysozoa</taxon>
        <taxon>Arthropoda</taxon>
        <taxon>Hexapoda</taxon>
        <taxon>Insecta</taxon>
        <taxon>Pterygota</taxon>
        <taxon>Neoptera</taxon>
        <taxon>Polyneoptera</taxon>
        <taxon>Phasmatodea</taxon>
        <taxon>Timematodea</taxon>
        <taxon>Timematoidea</taxon>
        <taxon>Timematidae</taxon>
        <taxon>Timema</taxon>
    </lineage>
</organism>
<evidence type="ECO:0000256" key="1">
    <source>
        <dbReference type="SAM" id="MobiDB-lite"/>
    </source>
</evidence>
<reference evidence="3" key="1">
    <citation type="submission" date="2020-11" db="EMBL/GenBank/DDBJ databases">
        <authorList>
            <person name="Tran Van P."/>
        </authorList>
    </citation>
    <scope>NUCLEOTIDE SEQUENCE</scope>
</reference>
<evidence type="ECO:0000313" key="3">
    <source>
        <dbReference type="EMBL" id="CAD7200491.1"/>
    </source>
</evidence>
<keyword evidence="2" id="KW-0732">Signal</keyword>
<feature type="region of interest" description="Disordered" evidence="1">
    <location>
        <begin position="89"/>
        <end position="108"/>
    </location>
</feature>
<dbReference type="EMBL" id="OA567533">
    <property type="protein sequence ID" value="CAD7200491.1"/>
    <property type="molecule type" value="Genomic_DNA"/>
</dbReference>
<name>A0A7R8ZAI4_TIMDO</name>
<protein>
    <submittedName>
        <fullName evidence="3">Uncharacterized protein</fullName>
    </submittedName>
</protein>
<gene>
    <name evidence="3" type="ORF">TDIB3V08_LOCUS6706</name>
</gene>
<dbReference type="AlphaFoldDB" id="A0A7R8ZAI4"/>
<evidence type="ECO:0000256" key="2">
    <source>
        <dbReference type="SAM" id="SignalP"/>
    </source>
</evidence>
<feature type="signal peptide" evidence="2">
    <location>
        <begin position="1"/>
        <end position="35"/>
    </location>
</feature>
<sequence>MRMSRFSTLTFGMITIWWLSLALLVDSTIVHDCLGVRCPFGHRCVSSPKACFVAPCPQYDCISTLPSEDLNCQGLLLYTTNKFSVKGGRRGGTWNKRKGGEQRSGPNADVPVTARLNWNIPGADPFLELERGADLAHVPDSHRCPSHESGCVAASPCVLFDGERSRSDLAKLGEAILTRFSGRVVLRAILAVYYPADDWETEVRILLSPNHHPYRIPGVAKLCVTTPCGVAGLGSGRHGYKEN</sequence>
<feature type="chain" id="PRO_5031562603" evidence="2">
    <location>
        <begin position="36"/>
        <end position="243"/>
    </location>
</feature>
<accession>A0A7R8ZAI4</accession>